<evidence type="ECO:0000313" key="3">
    <source>
        <dbReference type="Proteomes" id="UP000005204"/>
    </source>
</evidence>
<keyword evidence="3" id="KW-1185">Reference proteome</keyword>
<dbReference type="EnsemblMetazoa" id="XM_021348053.2">
    <property type="protein sequence ID" value="XP_021203728.1"/>
    <property type="gene ID" value="LOC110385202"/>
</dbReference>
<organism evidence="2 3">
    <name type="scientific">Bombyx mori</name>
    <name type="common">Silk moth</name>
    <dbReference type="NCBI Taxonomy" id="7091"/>
    <lineage>
        <taxon>Eukaryota</taxon>
        <taxon>Metazoa</taxon>
        <taxon>Ecdysozoa</taxon>
        <taxon>Arthropoda</taxon>
        <taxon>Hexapoda</taxon>
        <taxon>Insecta</taxon>
        <taxon>Pterygota</taxon>
        <taxon>Neoptera</taxon>
        <taxon>Endopterygota</taxon>
        <taxon>Lepidoptera</taxon>
        <taxon>Glossata</taxon>
        <taxon>Ditrysia</taxon>
        <taxon>Bombycoidea</taxon>
        <taxon>Bombycidae</taxon>
        <taxon>Bombycinae</taxon>
        <taxon>Bombyx</taxon>
    </lineage>
</organism>
<sequence>MEDIMNALRHIQKELDEQKIAIQRSGEKVTEQVTQNINSIMEEKFTILEKKYDNLQTKVENQEKRLYFLEKQARRRNFVLFGLDEKETSYSNLEITLVEFTKKYFELNIERRDIQEIKRIGKKGERPRPIVVTLSNLGLKIEICKQKNALKDTTYYIKEDYPRDILNKRKELQKQLKIEREKGNTAIIKYDKLIVLDKDKNITNKRNLSISPENIHNLVNKPKKNKEQLSDSKIKVIRSNSVTEKAIKPSMLNFLTTNKNT</sequence>
<evidence type="ECO:0000313" key="2">
    <source>
        <dbReference type="EnsemblMetazoa" id="XP_021203728.1"/>
    </source>
</evidence>
<dbReference type="Proteomes" id="UP000005204">
    <property type="component" value="Unassembled WGS sequence"/>
</dbReference>
<protein>
    <recommendedName>
        <fullName evidence="4">Endonuclease-reverse transcriptase</fullName>
    </recommendedName>
</protein>
<reference evidence="3" key="1">
    <citation type="journal article" date="2008" name="Insect Biochem. Mol. Biol.">
        <title>The genome of a lepidopteran model insect, the silkworm Bombyx mori.</title>
        <authorList>
            <consortium name="International Silkworm Genome Consortium"/>
        </authorList>
    </citation>
    <scope>NUCLEOTIDE SEQUENCE [LARGE SCALE GENOMIC DNA]</scope>
    <source>
        <strain evidence="3">p50T</strain>
    </source>
</reference>
<reference evidence="2" key="2">
    <citation type="submission" date="2022-06" db="UniProtKB">
        <authorList>
            <consortium name="EnsemblMetazoa"/>
        </authorList>
    </citation>
    <scope>IDENTIFICATION</scope>
    <source>
        <strain evidence="2">p50T (Dazao)</strain>
    </source>
</reference>
<proteinExistence type="predicted"/>
<feature type="coiled-coil region" evidence="1">
    <location>
        <begin position="1"/>
        <end position="72"/>
    </location>
</feature>
<name>A0A8R2DLA1_BOMMO</name>
<evidence type="ECO:0008006" key="4">
    <source>
        <dbReference type="Google" id="ProtNLM"/>
    </source>
</evidence>
<dbReference type="AlphaFoldDB" id="A0A8R2DLA1"/>
<accession>A0A8R2DLA1</accession>
<keyword evidence="1" id="KW-0175">Coiled coil</keyword>
<evidence type="ECO:0000256" key="1">
    <source>
        <dbReference type="SAM" id="Coils"/>
    </source>
</evidence>
<dbReference type="Gene3D" id="3.30.70.1820">
    <property type="entry name" value="L1 transposable element, RRM domain"/>
    <property type="match status" value="1"/>
</dbReference>